<protein>
    <submittedName>
        <fullName evidence="3">Heparan-alpha-glucosaminide N-acetyltransferase domain-containing protein</fullName>
    </submittedName>
</protein>
<sequence>MTSRTADVVPAAAGPARPGRLVGLDVARCLALLGMVATHVLLDFTPEGDLSFSQWLAGGRASALFAVLAGVSLALMTGGREPARGRDRVRASAGLAVRSLLIAGLGLALAEPDSGLAIILTYYGVLFLLGLPFVGLRARTLALLAAGWVVLAPVVSHLVRPDLPVRGFASPAVDQLGDPGRLASELLFTGYYPAVPWLAYLLAGMALGRCDLRNRRLLLALAGGGLALAVLATQVSRAVTDPAVSDQYARGMFGTTPADGDWSWLLLVAPHSATPFDLAQTIGSALLVIAVCLLIERALPDAGVTFLAVLFGAGTMTLTLYSLHVVLRTPEVWPPDDPRAYGWHVLVLLAIGAAFVARGRRGPLEYVVGLPVRALRPADLRNA</sequence>
<feature type="transmembrane region" description="Helical" evidence="1">
    <location>
        <begin position="278"/>
        <end position="295"/>
    </location>
</feature>
<feature type="transmembrane region" description="Helical" evidence="1">
    <location>
        <begin position="302"/>
        <end position="321"/>
    </location>
</feature>
<evidence type="ECO:0000259" key="2">
    <source>
        <dbReference type="Pfam" id="PF07786"/>
    </source>
</evidence>
<feature type="transmembrane region" description="Helical" evidence="1">
    <location>
        <begin position="21"/>
        <end position="41"/>
    </location>
</feature>
<proteinExistence type="predicted"/>
<gene>
    <name evidence="3" type="ORF">SHK19_10145</name>
</gene>
<feature type="transmembrane region" description="Helical" evidence="1">
    <location>
        <begin position="341"/>
        <end position="357"/>
    </location>
</feature>
<feature type="transmembrane region" description="Helical" evidence="1">
    <location>
        <begin position="191"/>
        <end position="210"/>
    </location>
</feature>
<dbReference type="Proteomes" id="UP001327225">
    <property type="component" value="Chromosome"/>
</dbReference>
<organism evidence="3 4">
    <name type="scientific">Nocardioides bizhenqiangii</name>
    <dbReference type="NCBI Taxonomy" id="3095076"/>
    <lineage>
        <taxon>Bacteria</taxon>
        <taxon>Bacillati</taxon>
        <taxon>Actinomycetota</taxon>
        <taxon>Actinomycetes</taxon>
        <taxon>Propionibacteriales</taxon>
        <taxon>Nocardioidaceae</taxon>
        <taxon>Nocardioides</taxon>
    </lineage>
</organism>
<feature type="transmembrane region" description="Helical" evidence="1">
    <location>
        <begin position="141"/>
        <end position="159"/>
    </location>
</feature>
<keyword evidence="1" id="KW-0472">Membrane</keyword>
<accession>A0ABZ0ZYG6</accession>
<feature type="transmembrane region" description="Helical" evidence="1">
    <location>
        <begin position="217"/>
        <end position="235"/>
    </location>
</feature>
<feature type="domain" description="Heparan-alpha-glucosaminide N-acetyltransferase catalytic" evidence="2">
    <location>
        <begin position="20"/>
        <end position="216"/>
    </location>
</feature>
<dbReference type="EMBL" id="CP141059">
    <property type="protein sequence ID" value="WQQ28577.1"/>
    <property type="molecule type" value="Genomic_DNA"/>
</dbReference>
<keyword evidence="1" id="KW-1133">Transmembrane helix</keyword>
<name>A0ABZ0ZYG6_9ACTN</name>
<dbReference type="RefSeq" id="WP_322938580.1">
    <property type="nucleotide sequence ID" value="NZ_CP141059.1"/>
</dbReference>
<dbReference type="Pfam" id="PF07786">
    <property type="entry name" value="HGSNAT_cat"/>
    <property type="match status" value="1"/>
</dbReference>
<keyword evidence="4" id="KW-1185">Reference proteome</keyword>
<feature type="transmembrane region" description="Helical" evidence="1">
    <location>
        <begin position="61"/>
        <end position="79"/>
    </location>
</feature>
<keyword evidence="1" id="KW-0812">Transmembrane</keyword>
<evidence type="ECO:0000313" key="3">
    <source>
        <dbReference type="EMBL" id="WQQ28577.1"/>
    </source>
</evidence>
<dbReference type="InterPro" id="IPR012429">
    <property type="entry name" value="HGSNAT_cat"/>
</dbReference>
<feature type="transmembrane region" description="Helical" evidence="1">
    <location>
        <begin position="116"/>
        <end position="134"/>
    </location>
</feature>
<feature type="transmembrane region" description="Helical" evidence="1">
    <location>
        <begin position="91"/>
        <end position="110"/>
    </location>
</feature>
<reference evidence="4" key="1">
    <citation type="submission" date="2023-12" db="EMBL/GenBank/DDBJ databases">
        <title>Novel species in genus Nocardioides.</title>
        <authorList>
            <person name="Zhou H."/>
        </authorList>
    </citation>
    <scope>NUCLEOTIDE SEQUENCE [LARGE SCALE GENOMIC DNA]</scope>
    <source>
        <strain evidence="4">HM61</strain>
    </source>
</reference>
<evidence type="ECO:0000256" key="1">
    <source>
        <dbReference type="SAM" id="Phobius"/>
    </source>
</evidence>
<evidence type="ECO:0000313" key="4">
    <source>
        <dbReference type="Proteomes" id="UP001327225"/>
    </source>
</evidence>